<dbReference type="NCBIfam" id="NF010372">
    <property type="entry name" value="PRK13798.1"/>
    <property type="match status" value="1"/>
</dbReference>
<evidence type="ECO:0000313" key="6">
    <source>
        <dbReference type="EMBL" id="AXV08294.1"/>
    </source>
</evidence>
<dbReference type="NCBIfam" id="TIGR02961">
    <property type="entry name" value="allantoicase"/>
    <property type="match status" value="1"/>
</dbReference>
<comment type="similarity">
    <text evidence="1 3">Belongs to the allantoicase family.</text>
</comment>
<dbReference type="NCBIfam" id="TIGR03180">
    <property type="entry name" value="UraD_2"/>
    <property type="match status" value="1"/>
</dbReference>
<keyword evidence="3" id="KW-0378">Hydrolase</keyword>
<gene>
    <name evidence="3" type="primary">alc</name>
    <name evidence="6" type="ORF">DVS28_a3621</name>
</gene>
<keyword evidence="7" id="KW-1185">Reference proteome</keyword>
<dbReference type="Gene3D" id="1.10.3330.10">
    <property type="entry name" value="Oxo-4-hydroxy-4-carboxy-5-ureidoimidazoline decarboxylase"/>
    <property type="match status" value="1"/>
</dbReference>
<dbReference type="InterPro" id="IPR008979">
    <property type="entry name" value="Galactose-bd-like_sf"/>
</dbReference>
<dbReference type="Pfam" id="PF03561">
    <property type="entry name" value="Allantoicase"/>
    <property type="match status" value="2"/>
</dbReference>
<dbReference type="SUPFAM" id="SSF158694">
    <property type="entry name" value="UraD-Like"/>
    <property type="match status" value="1"/>
</dbReference>
<sequence length="510" mass="55888">MHDPADQTRPDPTRPDPTGLVDLAARRLGGMVLAANDEFFAAKENLLEPLPPVFDPLAYSDRGKVMDGWETRRRRDPSGDPGHDWCIVRLGVTGVIDAVLVDTSHFRGNFPAAFELWGTLTDGGPPGDDADWVQLRPRTELRGDAAQRFDVDAPLRVSHVRFVIHPDGGVARLRLLGRPLVDLRRAADHSGRLDLAAIINGGRAVGCSDAFFSAPTNLLMVGDGRDMGDGWETTRRRGPGHDFAIVELATTGRVERIELDTTNFKGNHPDRCDVLAIDAADADPAELPTDGWTPLVLDHPMQPHARHVIDVEEPTVATHLQLRIHPDGGVARLRARGFVTDEGWQRSTVALLDAATDDRAREVLLACCGSTAWVDAMLARRPFGRPSRLLGAADACWTNVGPDDVLEALSAHPRIGERSASRWSTREQADARAGEQAILDRIAEGNRLYEERFGHVFLIRAAGRSAEEILDALEERLDHPHQTEIAVAAEEQRQITALRLQALLREGVPG</sequence>
<evidence type="ECO:0000313" key="7">
    <source>
        <dbReference type="Proteomes" id="UP000264006"/>
    </source>
</evidence>
<dbReference type="SUPFAM" id="SSF49785">
    <property type="entry name" value="Galactose-binding domain-like"/>
    <property type="match status" value="2"/>
</dbReference>
<dbReference type="InterPro" id="IPR036778">
    <property type="entry name" value="OHCU_decarboxylase_sf"/>
</dbReference>
<dbReference type="GO" id="GO:0000256">
    <property type="term" value="P:allantoin catabolic process"/>
    <property type="evidence" value="ECO:0007669"/>
    <property type="project" value="UniProtKB-UniRule"/>
</dbReference>
<dbReference type="KEGG" id="euz:DVS28_a3621"/>
<dbReference type="PANTHER" id="PTHR12045">
    <property type="entry name" value="ALLANTOICASE"/>
    <property type="match status" value="1"/>
</dbReference>
<dbReference type="EC" id="3.5.3.4" evidence="3"/>
<feature type="domain" description="Allantoicase" evidence="4">
    <location>
        <begin position="201"/>
        <end position="338"/>
    </location>
</feature>
<proteinExistence type="inferred from homology"/>
<dbReference type="Pfam" id="PF09349">
    <property type="entry name" value="OHCU_decarbox"/>
    <property type="match status" value="1"/>
</dbReference>
<dbReference type="RefSeq" id="WP_114594249.1">
    <property type="nucleotide sequence ID" value="NZ_CP031165.1"/>
</dbReference>
<evidence type="ECO:0000259" key="5">
    <source>
        <dbReference type="Pfam" id="PF09349"/>
    </source>
</evidence>
<dbReference type="GO" id="GO:0004037">
    <property type="term" value="F:allantoicase activity"/>
    <property type="evidence" value="ECO:0007669"/>
    <property type="project" value="UniProtKB-UniRule"/>
</dbReference>
<feature type="domain" description="Oxo-4-hydroxy-4-carboxy-5-ureidoimidazoline decarboxylase" evidence="5">
    <location>
        <begin position="354"/>
        <end position="501"/>
    </location>
</feature>
<dbReference type="OrthoDB" id="2078334at2"/>
<dbReference type="GO" id="GO:0006144">
    <property type="term" value="P:purine nucleobase metabolic process"/>
    <property type="evidence" value="ECO:0007669"/>
    <property type="project" value="UniProtKB-KW"/>
</dbReference>
<organism evidence="6 7">
    <name type="scientific">Euzebya pacifica</name>
    <dbReference type="NCBI Taxonomy" id="1608957"/>
    <lineage>
        <taxon>Bacteria</taxon>
        <taxon>Bacillati</taxon>
        <taxon>Actinomycetota</taxon>
        <taxon>Nitriliruptoria</taxon>
        <taxon>Euzebyales</taxon>
    </lineage>
</organism>
<keyword evidence="2 3" id="KW-0659">Purine metabolism</keyword>
<evidence type="ECO:0000259" key="4">
    <source>
        <dbReference type="Pfam" id="PF03561"/>
    </source>
</evidence>
<comment type="catalytic activity">
    <reaction evidence="3">
        <text>allantoate + H2O = (S)-ureidoglycolate + urea</text>
        <dbReference type="Rhea" id="RHEA:11016"/>
        <dbReference type="ChEBI" id="CHEBI:15377"/>
        <dbReference type="ChEBI" id="CHEBI:16199"/>
        <dbReference type="ChEBI" id="CHEBI:17536"/>
        <dbReference type="ChEBI" id="CHEBI:57296"/>
        <dbReference type="EC" id="3.5.3.4"/>
    </reaction>
</comment>
<dbReference type="PANTHER" id="PTHR12045:SF3">
    <property type="entry name" value="INACTIVE ALLANTOICASE-RELATED"/>
    <property type="match status" value="1"/>
</dbReference>
<dbReference type="InterPro" id="IPR015908">
    <property type="entry name" value="Allantoicase_dom"/>
</dbReference>
<protein>
    <recommendedName>
        <fullName evidence="3">Probable allantoicase</fullName>
        <ecNumber evidence="3">3.5.3.4</ecNumber>
    </recommendedName>
    <alternativeName>
        <fullName evidence="3">Allantoate amidinohydrolase</fullName>
    </alternativeName>
</protein>
<dbReference type="EMBL" id="CP031165">
    <property type="protein sequence ID" value="AXV08294.1"/>
    <property type="molecule type" value="Genomic_DNA"/>
</dbReference>
<dbReference type="InterPro" id="IPR018020">
    <property type="entry name" value="OHCU_decarboxylase"/>
</dbReference>
<accession>A0A346Y1E7</accession>
<evidence type="ECO:0000256" key="3">
    <source>
        <dbReference type="HAMAP-Rule" id="MF_00813"/>
    </source>
</evidence>
<dbReference type="AlphaFoldDB" id="A0A346Y1E7"/>
<dbReference type="HAMAP" id="MF_00813">
    <property type="entry name" value="Allantoicase"/>
    <property type="match status" value="1"/>
</dbReference>
<evidence type="ECO:0000256" key="2">
    <source>
        <dbReference type="ARBA" id="ARBA00022631"/>
    </source>
</evidence>
<dbReference type="Proteomes" id="UP000264006">
    <property type="component" value="Chromosome"/>
</dbReference>
<name>A0A346Y1E7_9ACTN</name>
<dbReference type="InterPro" id="IPR017595">
    <property type="entry name" value="OHCU_decarboxylase-2"/>
</dbReference>
<dbReference type="InterPro" id="IPR005164">
    <property type="entry name" value="Allantoicase"/>
</dbReference>
<dbReference type="Gene3D" id="2.60.120.260">
    <property type="entry name" value="Galactose-binding domain-like"/>
    <property type="match status" value="2"/>
</dbReference>
<evidence type="ECO:0000256" key="1">
    <source>
        <dbReference type="ARBA" id="ARBA00009242"/>
    </source>
</evidence>
<feature type="domain" description="Allantoicase" evidence="4">
    <location>
        <begin position="29"/>
        <end position="179"/>
    </location>
</feature>
<dbReference type="UniPathway" id="UPA00395">
    <property type="reaction ID" value="UER00654"/>
</dbReference>
<comment type="pathway">
    <text evidence="3">Nitrogen metabolism; (S)-allantoin degradation; (S)-ureidoglycolate from allantoate (aminidohydrolase route): step 1/1.</text>
</comment>
<reference evidence="6 7" key="1">
    <citation type="submission" date="2018-09" db="EMBL/GenBank/DDBJ databases">
        <title>Complete genome sequence of Euzebya sp. DY32-46 isolated from seawater of Pacific Ocean.</title>
        <authorList>
            <person name="Xu L."/>
            <person name="Wu Y.-H."/>
            <person name="Xu X.-W."/>
        </authorList>
    </citation>
    <scope>NUCLEOTIDE SEQUENCE [LARGE SCALE GENOMIC DNA]</scope>
    <source>
        <strain evidence="6 7">DY32-46</strain>
    </source>
</reference>